<evidence type="ECO:0000259" key="5">
    <source>
        <dbReference type="PROSITE" id="PS50835"/>
    </source>
</evidence>
<reference evidence="6 7" key="1">
    <citation type="submission" date="2018-10" db="EMBL/GenBank/DDBJ databases">
        <title>Genome assembly for a Yunnan-Guizhou Plateau 3E fish, Anabarilius grahami (Regan), and its evolutionary and genetic applications.</title>
        <authorList>
            <person name="Jiang W."/>
        </authorList>
    </citation>
    <scope>NUCLEOTIDE SEQUENCE [LARGE SCALE GENOMIC DNA]</scope>
    <source>
        <strain evidence="6">AG-KIZ</strain>
        <tissue evidence="6">Muscle</tissue>
    </source>
</reference>
<dbReference type="GO" id="GO:0009897">
    <property type="term" value="C:external side of plasma membrane"/>
    <property type="evidence" value="ECO:0007669"/>
    <property type="project" value="TreeGrafter"/>
</dbReference>
<evidence type="ECO:0000313" key="6">
    <source>
        <dbReference type="EMBL" id="ROI16490.1"/>
    </source>
</evidence>
<dbReference type="InterPro" id="IPR050488">
    <property type="entry name" value="Ig_Fc_receptor"/>
</dbReference>
<dbReference type="InterPro" id="IPR036179">
    <property type="entry name" value="Ig-like_dom_sf"/>
</dbReference>
<evidence type="ECO:0000313" key="7">
    <source>
        <dbReference type="Proteomes" id="UP000281406"/>
    </source>
</evidence>
<dbReference type="Proteomes" id="UP000281406">
    <property type="component" value="Unassembled WGS sequence"/>
</dbReference>
<evidence type="ECO:0000256" key="4">
    <source>
        <dbReference type="SAM" id="Phobius"/>
    </source>
</evidence>
<dbReference type="Gene3D" id="2.60.40.10">
    <property type="entry name" value="Immunoglobulins"/>
    <property type="match status" value="1"/>
</dbReference>
<feature type="region of interest" description="Disordered" evidence="3">
    <location>
        <begin position="335"/>
        <end position="354"/>
    </location>
</feature>
<keyword evidence="4" id="KW-0812">Transmembrane</keyword>
<dbReference type="PROSITE" id="PS50835">
    <property type="entry name" value="IG_LIKE"/>
    <property type="match status" value="1"/>
</dbReference>
<name>A0A3N0XGN1_ANAGA</name>
<accession>A0A3N0XGN1</accession>
<dbReference type="GO" id="GO:0004888">
    <property type="term" value="F:transmembrane signaling receptor activity"/>
    <property type="evidence" value="ECO:0007669"/>
    <property type="project" value="TreeGrafter"/>
</dbReference>
<evidence type="ECO:0000256" key="2">
    <source>
        <dbReference type="ARBA" id="ARBA00023157"/>
    </source>
</evidence>
<dbReference type="InterPro" id="IPR007110">
    <property type="entry name" value="Ig-like_dom"/>
</dbReference>
<keyword evidence="4" id="KW-1133">Transmembrane helix</keyword>
<comment type="caution">
    <text evidence="6">The sequence shown here is derived from an EMBL/GenBank/DDBJ whole genome shotgun (WGS) entry which is preliminary data.</text>
</comment>
<dbReference type="SUPFAM" id="SSF48726">
    <property type="entry name" value="Immunoglobulin"/>
    <property type="match status" value="1"/>
</dbReference>
<organism evidence="6 7">
    <name type="scientific">Anabarilius grahami</name>
    <name type="common">Kanglang fish</name>
    <name type="synonym">Barilius grahami</name>
    <dbReference type="NCBI Taxonomy" id="495550"/>
    <lineage>
        <taxon>Eukaryota</taxon>
        <taxon>Metazoa</taxon>
        <taxon>Chordata</taxon>
        <taxon>Craniata</taxon>
        <taxon>Vertebrata</taxon>
        <taxon>Euteleostomi</taxon>
        <taxon>Actinopterygii</taxon>
        <taxon>Neopterygii</taxon>
        <taxon>Teleostei</taxon>
        <taxon>Ostariophysi</taxon>
        <taxon>Cypriniformes</taxon>
        <taxon>Xenocyprididae</taxon>
        <taxon>Xenocypridinae</taxon>
        <taxon>Xenocypridinae incertae sedis</taxon>
        <taxon>Anabarilius</taxon>
    </lineage>
</organism>
<dbReference type="Pfam" id="PF13895">
    <property type="entry name" value="Ig_2"/>
    <property type="match status" value="1"/>
</dbReference>
<evidence type="ECO:0000256" key="1">
    <source>
        <dbReference type="ARBA" id="ARBA00022729"/>
    </source>
</evidence>
<feature type="region of interest" description="Disordered" evidence="3">
    <location>
        <begin position="423"/>
        <end position="483"/>
    </location>
</feature>
<protein>
    <recommendedName>
        <fullName evidence="5">Ig-like domain-containing protein</fullName>
    </recommendedName>
</protein>
<proteinExistence type="predicted"/>
<dbReference type="SMART" id="SM00409">
    <property type="entry name" value="IG"/>
    <property type="match status" value="1"/>
</dbReference>
<feature type="compositionally biased region" description="Basic and acidic residues" evidence="3">
    <location>
        <begin position="340"/>
        <end position="350"/>
    </location>
</feature>
<feature type="transmembrane region" description="Helical" evidence="4">
    <location>
        <begin position="305"/>
        <end position="327"/>
    </location>
</feature>
<dbReference type="GO" id="GO:0006955">
    <property type="term" value="P:immune response"/>
    <property type="evidence" value="ECO:0007669"/>
    <property type="project" value="TreeGrafter"/>
</dbReference>
<keyword evidence="7" id="KW-1185">Reference proteome</keyword>
<dbReference type="PANTHER" id="PTHR11481">
    <property type="entry name" value="IMMUNOGLOBULIN FC RECEPTOR"/>
    <property type="match status" value="1"/>
</dbReference>
<keyword evidence="4" id="KW-0472">Membrane</keyword>
<feature type="domain" description="Ig-like" evidence="5">
    <location>
        <begin position="124"/>
        <end position="198"/>
    </location>
</feature>
<keyword evidence="2" id="KW-1015">Disulfide bond</keyword>
<dbReference type="PANTHER" id="PTHR11481:SF64">
    <property type="entry name" value="FC RECEPTOR-LIKE PROTEIN 4"/>
    <property type="match status" value="1"/>
</dbReference>
<dbReference type="AlphaFoldDB" id="A0A3N0XGN1"/>
<gene>
    <name evidence="6" type="ORF">DPX16_4524</name>
</gene>
<dbReference type="EMBL" id="RJVU01075378">
    <property type="protein sequence ID" value="ROI16490.1"/>
    <property type="molecule type" value="Genomic_DNA"/>
</dbReference>
<feature type="compositionally biased region" description="Basic and acidic residues" evidence="3">
    <location>
        <begin position="460"/>
        <end position="483"/>
    </location>
</feature>
<sequence length="483" mass="53046">MLLTAVTSNNSGEYECERGGSKSIKYTLNVLELEPHAQLSPSIGGAVMSKGDGRNLVLQVDDDPKGWACFVLRGENGFSIHPAVDENMKRAVIYADLKEAKRATFWCKKGTQRSNAVTLKMTELRVMLEPPAVPALLGESVALRCVVWGGGEVEKAVFYKDNKSIPNEMRDTYIITKATQDQTGKYSCHATYRYSHISSNAARQEGDSDAQELKVIGGPPAATVDSVSTTSLRCSCKDCSASCTSYRWFHTPFDDSFARQSRSENGQYIEMDKEGLYSCRMDCGKGFSRFSKVYHYGAQPEPVNVLPIMVAAILIVLGVLIVVLVALKCRRRGGSSVQTTERDKDKKTGGDYEQIQLTDQAVYHTLGESTDKDKGEGGYKALQKRQEETVYHTLGPGEGQSQGEGQGGYEALKNVKAEVYQTLSSAESKTPAGESEGGYEQLPQKAKDYEAVTVEENPYEELKAGQQDKKQASKDKEEEKASD</sequence>
<dbReference type="InterPro" id="IPR013783">
    <property type="entry name" value="Ig-like_fold"/>
</dbReference>
<dbReference type="OrthoDB" id="8954737at2759"/>
<evidence type="ECO:0000256" key="3">
    <source>
        <dbReference type="SAM" id="MobiDB-lite"/>
    </source>
</evidence>
<keyword evidence="1" id="KW-0732">Signal</keyword>
<dbReference type="InterPro" id="IPR003599">
    <property type="entry name" value="Ig_sub"/>
</dbReference>
<dbReference type="GO" id="GO:0007166">
    <property type="term" value="P:cell surface receptor signaling pathway"/>
    <property type="evidence" value="ECO:0007669"/>
    <property type="project" value="TreeGrafter"/>
</dbReference>